<dbReference type="InterPro" id="IPR002110">
    <property type="entry name" value="Ankyrin_rpt"/>
</dbReference>
<dbReference type="OMA" id="MADNIFV"/>
<feature type="non-terminal residue" evidence="2">
    <location>
        <position position="463"/>
    </location>
</feature>
<feature type="non-terminal residue" evidence="2">
    <location>
        <position position="1"/>
    </location>
</feature>
<dbReference type="Gene3D" id="3.40.50.410">
    <property type="entry name" value="von Willebrand factor, type A domain"/>
    <property type="match status" value="1"/>
</dbReference>
<protein>
    <submittedName>
        <fullName evidence="2">Uncharacterized protein</fullName>
    </submittedName>
</protein>
<dbReference type="eggNOG" id="KOG1082">
    <property type="taxonomic scope" value="Eukaryota"/>
</dbReference>
<dbReference type="Pfam" id="PF12796">
    <property type="entry name" value="Ank_2"/>
    <property type="match status" value="1"/>
</dbReference>
<comment type="caution">
    <text evidence="2">The sequence shown here is derived from an EMBL/GenBank/DDBJ whole genome shotgun (WGS) entry which is preliminary data.</text>
</comment>
<proteinExistence type="predicted"/>
<name>G9N8G2_HYPVG</name>
<keyword evidence="3" id="KW-1185">Reference proteome</keyword>
<dbReference type="InterPro" id="IPR036770">
    <property type="entry name" value="Ankyrin_rpt-contain_sf"/>
</dbReference>
<dbReference type="AlphaFoldDB" id="G9N8G2"/>
<dbReference type="PROSITE" id="PS50088">
    <property type="entry name" value="ANK_REPEAT"/>
    <property type="match status" value="3"/>
</dbReference>
<accession>G9N8G2</accession>
<dbReference type="InParanoid" id="G9N8G2"/>
<sequence>ARTGRLEESQLNEFLSVSSIDEADSRKGFPLLVEAVRKGELSTVLLLLRKGASVNKKGRHGRTPLHYAVRAKNNCDKIIEALLDAKAEIDAADDDGNTPLIISVQETAGLPVMKLLVSRGASPTKKNKAGESAWDIAKDKDKPVDHNTLSALSLGRYQAPQRSNVTSSIIDFILFVFSYLNSGEVQGVAKGAVSKTYKIGNAKISDKLAQEIKNPHTVEDFKNNIKFVQDNSELSAFFPKGNPFLQKVAENAVQIMANPENCLNEARLINDLTKLALYQTILYCDDSGSMKKTDMGNKDTRQQLLRKLISRMSSVVTRLVPDGGGVHLRFINKPETYDDLSSKQIDEALDIEPKGGTNIGTQLRRKILHPFILDPIALGETLKRPILIIIITDGCPTEPDPDSFKKAIIDCSRALENSGYGSRVVRYLVNRIGQDDAAAKFIESLGGDNNKVLDRIIQRTSGT</sequence>
<feature type="repeat" description="ANK" evidence="1">
    <location>
        <begin position="27"/>
        <end position="59"/>
    </location>
</feature>
<dbReference type="GeneID" id="25787037"/>
<dbReference type="OrthoDB" id="2142040at2759"/>
<dbReference type="SMART" id="SM00248">
    <property type="entry name" value="ANK"/>
    <property type="match status" value="3"/>
</dbReference>
<dbReference type="PANTHER" id="PTHR34706">
    <property type="entry name" value="SLR1338 PROTEIN"/>
    <property type="match status" value="1"/>
</dbReference>
<keyword evidence="1" id="KW-0040">ANK repeat</keyword>
<evidence type="ECO:0000256" key="1">
    <source>
        <dbReference type="PROSITE-ProRule" id="PRU00023"/>
    </source>
</evidence>
<dbReference type="RefSeq" id="XP_013951466.1">
    <property type="nucleotide sequence ID" value="XM_014095991.1"/>
</dbReference>
<organism evidence="2 3">
    <name type="scientific">Hypocrea virens (strain Gv29-8 / FGSC 10586)</name>
    <name type="common">Gliocladium virens</name>
    <name type="synonym">Trichoderma virens</name>
    <dbReference type="NCBI Taxonomy" id="413071"/>
    <lineage>
        <taxon>Eukaryota</taxon>
        <taxon>Fungi</taxon>
        <taxon>Dikarya</taxon>
        <taxon>Ascomycota</taxon>
        <taxon>Pezizomycotina</taxon>
        <taxon>Sordariomycetes</taxon>
        <taxon>Hypocreomycetidae</taxon>
        <taxon>Hypocreales</taxon>
        <taxon>Hypocreaceae</taxon>
        <taxon>Trichoderma</taxon>
    </lineage>
</organism>
<dbReference type="SUPFAM" id="SSF48403">
    <property type="entry name" value="Ankyrin repeat"/>
    <property type="match status" value="1"/>
</dbReference>
<feature type="repeat" description="ANK" evidence="1">
    <location>
        <begin position="95"/>
        <end position="128"/>
    </location>
</feature>
<dbReference type="InterPro" id="IPR036465">
    <property type="entry name" value="vWFA_dom_sf"/>
</dbReference>
<gene>
    <name evidence="2" type="ORF">TRIVIDRAFT_116278</name>
</gene>
<evidence type="ECO:0000313" key="3">
    <source>
        <dbReference type="Proteomes" id="UP000007115"/>
    </source>
</evidence>
<dbReference type="VEuPathDB" id="FungiDB:TRIVIDRAFT_116278"/>
<dbReference type="SUPFAM" id="SSF53300">
    <property type="entry name" value="vWA-like"/>
    <property type="match status" value="1"/>
</dbReference>
<dbReference type="PROSITE" id="PS50297">
    <property type="entry name" value="ANK_REP_REGION"/>
    <property type="match status" value="1"/>
</dbReference>
<dbReference type="Gene3D" id="1.25.40.20">
    <property type="entry name" value="Ankyrin repeat-containing domain"/>
    <property type="match status" value="1"/>
</dbReference>
<reference evidence="2 3" key="1">
    <citation type="journal article" date="2011" name="Genome Biol.">
        <title>Comparative genome sequence analysis underscores mycoparasitism as the ancestral life style of Trichoderma.</title>
        <authorList>
            <person name="Kubicek C.P."/>
            <person name="Herrera-Estrella A."/>
            <person name="Seidl-Seiboth V."/>
            <person name="Martinez D.A."/>
            <person name="Druzhinina I.S."/>
            <person name="Thon M."/>
            <person name="Zeilinger S."/>
            <person name="Casas-Flores S."/>
            <person name="Horwitz B.A."/>
            <person name="Mukherjee P.K."/>
            <person name="Mukherjee M."/>
            <person name="Kredics L."/>
            <person name="Alcaraz L.D."/>
            <person name="Aerts A."/>
            <person name="Antal Z."/>
            <person name="Atanasova L."/>
            <person name="Cervantes-Badillo M.G."/>
            <person name="Challacombe J."/>
            <person name="Chertkov O."/>
            <person name="McCluskey K."/>
            <person name="Coulpier F."/>
            <person name="Deshpande N."/>
            <person name="von Doehren H."/>
            <person name="Ebbole D.J."/>
            <person name="Esquivel-Naranjo E.U."/>
            <person name="Fekete E."/>
            <person name="Flipphi M."/>
            <person name="Glaser F."/>
            <person name="Gomez-Rodriguez E.Y."/>
            <person name="Gruber S."/>
            <person name="Han C."/>
            <person name="Henrissat B."/>
            <person name="Hermosa R."/>
            <person name="Hernandez-Onate M."/>
            <person name="Karaffa L."/>
            <person name="Kosti I."/>
            <person name="Le Crom S."/>
            <person name="Lindquist E."/>
            <person name="Lucas S."/>
            <person name="Luebeck M."/>
            <person name="Luebeck P.S."/>
            <person name="Margeot A."/>
            <person name="Metz B."/>
            <person name="Misra M."/>
            <person name="Nevalainen H."/>
            <person name="Omann M."/>
            <person name="Packer N."/>
            <person name="Perrone G."/>
            <person name="Uresti-Rivera E.E."/>
            <person name="Salamov A."/>
            <person name="Schmoll M."/>
            <person name="Seiboth B."/>
            <person name="Shapiro H."/>
            <person name="Sukno S."/>
            <person name="Tamayo-Ramos J.A."/>
            <person name="Tisch D."/>
            <person name="Wiest A."/>
            <person name="Wilkinson H.H."/>
            <person name="Zhang M."/>
            <person name="Coutinho P.M."/>
            <person name="Kenerley C.M."/>
            <person name="Monte E."/>
            <person name="Baker S.E."/>
            <person name="Grigoriev I.V."/>
        </authorList>
    </citation>
    <scope>NUCLEOTIDE SEQUENCE [LARGE SCALE GENOMIC DNA]</scope>
    <source>
        <strain evidence="3">Gv29-8 / FGSC 10586</strain>
    </source>
</reference>
<evidence type="ECO:0000313" key="2">
    <source>
        <dbReference type="EMBL" id="EHK17270.1"/>
    </source>
</evidence>
<dbReference type="PANTHER" id="PTHR34706:SF3">
    <property type="entry name" value="ANKYRIN REPEAT PROTEIN (AFU_ORTHOLOGUE AFUA_7G06200)"/>
    <property type="match status" value="1"/>
</dbReference>
<feature type="repeat" description="ANK" evidence="1">
    <location>
        <begin position="60"/>
        <end position="94"/>
    </location>
</feature>
<dbReference type="EMBL" id="ABDF02000089">
    <property type="protein sequence ID" value="EHK17270.1"/>
    <property type="molecule type" value="Genomic_DNA"/>
</dbReference>
<dbReference type="Proteomes" id="UP000007115">
    <property type="component" value="Unassembled WGS sequence"/>
</dbReference>
<dbReference type="STRING" id="413071.G9N8G2"/>
<dbReference type="HOGENOM" id="CLU_024883_0_0_1"/>